<feature type="domain" description="NACHT" evidence="5">
    <location>
        <begin position="406"/>
        <end position="553"/>
    </location>
</feature>
<feature type="compositionally biased region" description="Polar residues" evidence="4">
    <location>
        <begin position="19"/>
        <end position="43"/>
    </location>
</feature>
<comment type="caution">
    <text evidence="6">The sequence shown here is derived from an EMBL/GenBank/DDBJ whole genome shotgun (WGS) entry which is preliminary data.</text>
</comment>
<dbReference type="PROSITE" id="PS50082">
    <property type="entry name" value="WD_REPEATS_2"/>
    <property type="match status" value="6"/>
</dbReference>
<dbReference type="PANTHER" id="PTHR19848">
    <property type="entry name" value="WD40 REPEAT PROTEIN"/>
    <property type="match status" value="1"/>
</dbReference>
<feature type="repeat" description="WD" evidence="3">
    <location>
        <begin position="1324"/>
        <end position="1365"/>
    </location>
</feature>
<evidence type="ECO:0000259" key="5">
    <source>
        <dbReference type="PROSITE" id="PS50837"/>
    </source>
</evidence>
<dbReference type="InterPro" id="IPR031359">
    <property type="entry name" value="NACHT_N"/>
</dbReference>
<dbReference type="InterPro" id="IPR019775">
    <property type="entry name" value="WD40_repeat_CS"/>
</dbReference>
<feature type="region of interest" description="Disordered" evidence="4">
    <location>
        <begin position="12"/>
        <end position="46"/>
    </location>
</feature>
<feature type="repeat" description="WD" evidence="3">
    <location>
        <begin position="1112"/>
        <end position="1152"/>
    </location>
</feature>
<dbReference type="InterPro" id="IPR007111">
    <property type="entry name" value="NACHT_NTPase"/>
</dbReference>
<evidence type="ECO:0000256" key="3">
    <source>
        <dbReference type="PROSITE-ProRule" id="PRU00221"/>
    </source>
</evidence>
<dbReference type="Gene3D" id="3.40.50.300">
    <property type="entry name" value="P-loop containing nucleotide triphosphate hydrolases"/>
    <property type="match status" value="1"/>
</dbReference>
<keyword evidence="2" id="KW-0677">Repeat</keyword>
<name>A0A9W8TQC2_9PEZI</name>
<feature type="repeat" description="WD" evidence="3">
    <location>
        <begin position="969"/>
        <end position="1006"/>
    </location>
</feature>
<evidence type="ECO:0000256" key="4">
    <source>
        <dbReference type="SAM" id="MobiDB-lite"/>
    </source>
</evidence>
<dbReference type="InterPro" id="IPR015943">
    <property type="entry name" value="WD40/YVTN_repeat-like_dom_sf"/>
</dbReference>
<gene>
    <name evidence="6" type="ORF">NPX13_g1259</name>
</gene>
<keyword evidence="1 3" id="KW-0853">WD repeat</keyword>
<proteinExistence type="predicted"/>
<dbReference type="InterPro" id="IPR011047">
    <property type="entry name" value="Quinoprotein_ADH-like_sf"/>
</dbReference>
<evidence type="ECO:0000313" key="6">
    <source>
        <dbReference type="EMBL" id="KAJ3579308.1"/>
    </source>
</evidence>
<dbReference type="SMART" id="SM00320">
    <property type="entry name" value="WD40"/>
    <property type="match status" value="10"/>
</dbReference>
<dbReference type="SUPFAM" id="SSF50998">
    <property type="entry name" value="Quinoprotein alcohol dehydrogenase-like"/>
    <property type="match status" value="1"/>
</dbReference>
<dbReference type="PROSITE" id="PS00678">
    <property type="entry name" value="WD_REPEATS_1"/>
    <property type="match status" value="1"/>
</dbReference>
<reference evidence="6" key="1">
    <citation type="submission" date="2022-07" db="EMBL/GenBank/DDBJ databases">
        <title>Genome Sequence of Xylaria arbuscula.</title>
        <authorList>
            <person name="Buettner E."/>
        </authorList>
    </citation>
    <scope>NUCLEOTIDE SEQUENCE</scope>
    <source>
        <strain evidence="6">VT107</strain>
    </source>
</reference>
<dbReference type="InterPro" id="IPR027417">
    <property type="entry name" value="P-loop_NTPase"/>
</dbReference>
<dbReference type="Pfam" id="PF17100">
    <property type="entry name" value="NACHT_N"/>
    <property type="match status" value="1"/>
</dbReference>
<dbReference type="InterPro" id="IPR036322">
    <property type="entry name" value="WD40_repeat_dom_sf"/>
</dbReference>
<dbReference type="EMBL" id="JANPWZ010000109">
    <property type="protein sequence ID" value="KAJ3579308.1"/>
    <property type="molecule type" value="Genomic_DNA"/>
</dbReference>
<dbReference type="SUPFAM" id="SSF50978">
    <property type="entry name" value="WD40 repeat-like"/>
    <property type="match status" value="1"/>
</dbReference>
<keyword evidence="7" id="KW-1185">Reference proteome</keyword>
<feature type="repeat" description="WD" evidence="3">
    <location>
        <begin position="1011"/>
        <end position="1051"/>
    </location>
</feature>
<dbReference type="InterPro" id="IPR001680">
    <property type="entry name" value="WD40_rpt"/>
</dbReference>
<evidence type="ECO:0000256" key="1">
    <source>
        <dbReference type="ARBA" id="ARBA00022574"/>
    </source>
</evidence>
<sequence length="1566" mass="176079">MRSWKTRIKRVFKPKDEGSSISQDTTGPISSTSQQCVVSNAEQQPPPDVANLDLEPMVSEADSPHQETISQRLWNNAFEILLQDKDTVDLVKKYLMILMKVLKSEGGEDPSGASDLEDTILAKFQDREERQKHMRNIIEEGRRRIATTSKVAEGLSNAVGYIEGVKGLISAAIADIPQAALPWAGVCIGLQILSNPGKAAKSNLTGIIHVTSRMDWYCALSDHLLGNNRLDESFEPMIRQLETAVINLYKTLLLYQVKSACYYYQSRGIVFLRGLANWDDWDGDLKLVKDAEATVETMVMQHHQEYEKSVLYRSLISGREREERLGDIHQDLQCLVNQQLKAWTDTKHEKCLRDLLVVDPRGKMKTIEKNKGMLLAEACQWIFQTEEYAAFTNWGEVISSGDPTCRLLWITGHAGMGKTMLLISMIRQFEDHLSSFSPRLSYFFCQSTDKALNNATSVLRNLIWLLLMQQPHLIEYIQPEHSIKGRVLFENEDAFHVLDDIFERMLQDTRLSPVYLIVDALDECGQGLALLLGLIAKSFTLSSKIRWLVSSRPEVLSQIDADVQEELRKLDESPPVLKILVQLHPETLERPVNAFIDYKLSIMRRTKGYSNEIIEQISSQVRQKAMNTFLWVALVFKELNTVPAHRAVQAIEDMPRGLQELYNGMMDRIEKLSYPQDYKEILISVSLAFRPLSLLELATISGLPTVIDVMDSLVAQCGSFLTVAEGTVSLIHQSAKDYLDENFNSRLQVNGSVQGHLDIWQRSISAMSKNLKENIYGASNLDFNRSNTPPPDLNPLDPVRYACLFWVDYISSSSADSDHYRQVLSFLKTHLLHWLEANTLMGKLGLCLKSIENLELLSQGQGELHSLVHDAKRFMLKNAHILESAPLQLYSSAILFSPQESIMRQSFEHNTNGTRILTGSSSSWERGFQTFDCTCKGVIFSPNGESLIMYSDSVVEIRNATTGQLELKLEGHADDIVSMALFYGTGFLATGSIDKTIRLWKIATGKNDCILEGHEGRVDILVFSPCGSLLASFSGFTLRLWDVASRQVKREFQSYVYMWEVSGDREYYIHEGFAGEHIAMSRDGSMLALQTGAAGQNIEIRELSSWQFKHSMKGHSSRIFAFTFLSNDKLLSTSRDGTFLVWNIATGNVEYQYDVGHLVFLVLSPDGCRIASMGYKNYKIRVWDTTSLETSRSPAWIECDFGTYIHSVVFSSNGKTLAAMSPGGTIYVWDTTTKLSEPKSQDHATDINILSFSPDGKTLASCSHTDLNIQIWDVATGRTRNMLSLSEPAMSITFSPDGGTLVSSSWANEITICDVTEGNIKSKLQVQEYGIQNLTFSPTGQKIACSTWSSAFYLWDLATGDLTLRLDSSYAFTFSLNGERLASASQSLPGNPVITLRNITTGLEEDVFKCKSDSITSLDFSNDEQMIASGSGNGIIEIWDVTSGPIEWSVGVDDAVTRLMFSQDGDRLACEISESIQVWRVSTRQLEHTFSAYRPSLSYEIFEAKEPFHMVERTRRWVTRNGSKFLYLPPEVQPDRWAAHGRFLATANKRQFIIVEFPEAGNISRT</sequence>
<feature type="repeat" description="WD" evidence="3">
    <location>
        <begin position="1408"/>
        <end position="1449"/>
    </location>
</feature>
<accession>A0A9W8TQC2</accession>
<evidence type="ECO:0000256" key="2">
    <source>
        <dbReference type="ARBA" id="ARBA00022737"/>
    </source>
</evidence>
<dbReference type="Pfam" id="PF24883">
    <property type="entry name" value="NPHP3_N"/>
    <property type="match status" value="1"/>
</dbReference>
<feature type="repeat" description="WD" evidence="3">
    <location>
        <begin position="1240"/>
        <end position="1282"/>
    </location>
</feature>
<dbReference type="PROSITE" id="PS50837">
    <property type="entry name" value="NACHT"/>
    <property type="match status" value="1"/>
</dbReference>
<dbReference type="InterPro" id="IPR056884">
    <property type="entry name" value="NPHP3-like_N"/>
</dbReference>
<dbReference type="VEuPathDB" id="FungiDB:F4678DRAFT_412746"/>
<dbReference type="Proteomes" id="UP001148614">
    <property type="component" value="Unassembled WGS sequence"/>
</dbReference>
<dbReference type="Gene3D" id="2.130.10.10">
    <property type="entry name" value="YVTN repeat-like/Quinoprotein amine dehydrogenase"/>
    <property type="match status" value="5"/>
</dbReference>
<evidence type="ECO:0000313" key="7">
    <source>
        <dbReference type="Proteomes" id="UP001148614"/>
    </source>
</evidence>
<dbReference type="PROSITE" id="PS50294">
    <property type="entry name" value="WD_REPEATS_REGION"/>
    <property type="match status" value="3"/>
</dbReference>
<dbReference type="SUPFAM" id="SSF52540">
    <property type="entry name" value="P-loop containing nucleoside triphosphate hydrolases"/>
    <property type="match status" value="1"/>
</dbReference>
<protein>
    <recommendedName>
        <fullName evidence="5">NACHT domain-containing protein</fullName>
    </recommendedName>
</protein>
<dbReference type="Pfam" id="PF00400">
    <property type="entry name" value="WD40"/>
    <property type="match status" value="5"/>
</dbReference>
<dbReference type="PANTHER" id="PTHR19848:SF8">
    <property type="entry name" value="F-BOX AND WD REPEAT DOMAIN CONTAINING 7"/>
    <property type="match status" value="1"/>
</dbReference>
<organism evidence="6 7">
    <name type="scientific">Xylaria arbuscula</name>
    <dbReference type="NCBI Taxonomy" id="114810"/>
    <lineage>
        <taxon>Eukaryota</taxon>
        <taxon>Fungi</taxon>
        <taxon>Dikarya</taxon>
        <taxon>Ascomycota</taxon>
        <taxon>Pezizomycotina</taxon>
        <taxon>Sordariomycetes</taxon>
        <taxon>Xylariomycetidae</taxon>
        <taxon>Xylariales</taxon>
        <taxon>Xylariaceae</taxon>
        <taxon>Xylaria</taxon>
    </lineage>
</organism>
<dbReference type="CDD" id="cd00200">
    <property type="entry name" value="WD40"/>
    <property type="match status" value="2"/>
</dbReference>